<dbReference type="GO" id="GO:0006511">
    <property type="term" value="P:ubiquitin-dependent protein catabolic process"/>
    <property type="evidence" value="ECO:0007669"/>
    <property type="project" value="TreeGrafter"/>
</dbReference>
<evidence type="ECO:0000256" key="4">
    <source>
        <dbReference type="ARBA" id="ARBA00022679"/>
    </source>
</evidence>
<feature type="region of interest" description="Disordered" evidence="8">
    <location>
        <begin position="382"/>
        <end position="416"/>
    </location>
</feature>
<dbReference type="EMBL" id="HBFC01015985">
    <property type="protein sequence ID" value="CAD8706734.1"/>
    <property type="molecule type" value="Transcribed_RNA"/>
</dbReference>
<evidence type="ECO:0000256" key="1">
    <source>
        <dbReference type="ARBA" id="ARBA00000885"/>
    </source>
</evidence>
<comment type="similarity">
    <text evidence="6">Belongs to the UPL family. TOM1/PTR1 subfamily.</text>
</comment>
<name>A0A7S0SGX1_9CHLO</name>
<dbReference type="PROSITE" id="PS50237">
    <property type="entry name" value="HECT"/>
    <property type="match status" value="1"/>
</dbReference>
<evidence type="ECO:0000256" key="6">
    <source>
        <dbReference type="ARBA" id="ARBA00034494"/>
    </source>
</evidence>
<evidence type="ECO:0000256" key="3">
    <source>
        <dbReference type="ARBA" id="ARBA00012485"/>
    </source>
</evidence>
<reference evidence="10" key="1">
    <citation type="submission" date="2021-01" db="EMBL/GenBank/DDBJ databases">
        <authorList>
            <person name="Corre E."/>
            <person name="Pelletier E."/>
            <person name="Niang G."/>
            <person name="Scheremetjew M."/>
            <person name="Finn R."/>
            <person name="Kale V."/>
            <person name="Holt S."/>
            <person name="Cochrane G."/>
            <person name="Meng A."/>
            <person name="Brown T."/>
            <person name="Cohen L."/>
        </authorList>
    </citation>
    <scope>NUCLEOTIDE SEQUENCE</scope>
    <source>
        <strain evidence="10">SL-175</strain>
    </source>
</reference>
<gene>
    <name evidence="10" type="ORF">MANT1106_LOCUS9417</name>
</gene>
<dbReference type="FunFam" id="3.30.2410.10:FF:000010">
    <property type="entry name" value="E3 ubiquitin-protein ligase UPL1"/>
    <property type="match status" value="1"/>
</dbReference>
<accession>A0A7S0SGX1</accession>
<dbReference type="InterPro" id="IPR035983">
    <property type="entry name" value="Hect_E3_ubiquitin_ligase"/>
</dbReference>
<evidence type="ECO:0000256" key="2">
    <source>
        <dbReference type="ARBA" id="ARBA00004906"/>
    </source>
</evidence>
<feature type="region of interest" description="Disordered" evidence="8">
    <location>
        <begin position="1"/>
        <end position="25"/>
    </location>
</feature>
<dbReference type="SMART" id="SM00119">
    <property type="entry name" value="HECTc"/>
    <property type="match status" value="1"/>
</dbReference>
<keyword evidence="4" id="KW-0808">Transferase</keyword>
<dbReference type="Pfam" id="PF00632">
    <property type="entry name" value="HECT"/>
    <property type="match status" value="1"/>
</dbReference>
<proteinExistence type="inferred from homology"/>
<sequence>MEGAMSASTSSIVAPAGTTAPPRRRTAASRVRVVLASAPPESLRAVAALLGRDSLTDAVYARAGDTVKMFASVAPGCRPALAAALAAEATGRLGDATHALNSVRMSATIAAAGGEAAAGAMGTGSAVEVAAAATTAAVASAAASAAAARLPASAASAGCAILRLVHATAALLKYDEKAEVYLEVEEANEALERAKAVDAMSTLAVHKPKAVKEAEAEATRRNRGRLLQSFAAQLAPVWEALSGAATALEPQIAAAAASAATPGVGSAGAAAPALPAGARQILPVVEAYFALAAAVNDASKKPAPAAPEPFASPGGAAAGEAAAALAADAPAPSSNLSAPVAARPHAAAVDSQQDERAAFGLARVSSPAFGLIRSASAAFGATGSDGASGSSGGGGGQSGPESLGGRPDDPGGVTSVWNFANKHRAVVNALVRTQPALLDGSLRLLMEKPRLLDFDNKRSHIRAKLRRLAEDPHSGHIHGGSVRVNINRAQVLMDSFTQLQHLKPAEMRGRLTIQFRGEEGIDAGGLTREWYMLLAREMFNPNNGLFELSPSGDGSYQPYCNSSVNEDHLRYFKFIGRIIGKAVYDGHLVDAHFTRPFYKHMLGIPLNYEDIEAFDPDYHRNLAYMLEHPLVESGLDHLTMSETSMYFGQEGVVDLVPGGRGVAVTDDNKLEYVNLVTAHRMTTSIKEQIASFTEGFNDIVPHDVVSLLNPSELELLISGTPDIDVDDLRANTEYTGYSPSTPQVRWFWQVVQELKKEDCARLLMFITGTSKVPLDGFKALQGISGPQRFQIHKAYGGGRRLCSAHTCFNQLDLPEYASKEELQERLLFAIREGSEGFGFG</sequence>
<feature type="domain" description="HECT" evidence="9">
    <location>
        <begin position="503"/>
        <end position="840"/>
    </location>
</feature>
<evidence type="ECO:0000256" key="5">
    <source>
        <dbReference type="ARBA" id="ARBA00022786"/>
    </source>
</evidence>
<comment type="catalytic activity">
    <reaction evidence="1">
        <text>S-ubiquitinyl-[E2 ubiquitin-conjugating enzyme]-L-cysteine + [acceptor protein]-L-lysine = [E2 ubiquitin-conjugating enzyme]-L-cysteine + N(6)-ubiquitinyl-[acceptor protein]-L-lysine.</text>
        <dbReference type="EC" id="2.3.2.26"/>
    </reaction>
</comment>
<dbReference type="Gene3D" id="3.30.2410.10">
    <property type="entry name" value="Hect, E3 ligase catalytic domain"/>
    <property type="match status" value="1"/>
</dbReference>
<dbReference type="PANTHER" id="PTHR11254">
    <property type="entry name" value="HECT DOMAIN UBIQUITIN-PROTEIN LIGASE"/>
    <property type="match status" value="1"/>
</dbReference>
<dbReference type="InterPro" id="IPR000569">
    <property type="entry name" value="HECT_dom"/>
</dbReference>
<feature type="active site" description="Glycyl thioester intermediate" evidence="7">
    <location>
        <position position="807"/>
    </location>
</feature>
<evidence type="ECO:0000256" key="8">
    <source>
        <dbReference type="SAM" id="MobiDB-lite"/>
    </source>
</evidence>
<dbReference type="AlphaFoldDB" id="A0A7S0SGX1"/>
<dbReference type="InterPro" id="IPR050409">
    <property type="entry name" value="E3_ubiq-protein_ligase"/>
</dbReference>
<dbReference type="EC" id="2.3.2.26" evidence="3"/>
<dbReference type="PANTHER" id="PTHR11254:SF67">
    <property type="entry name" value="E3 UBIQUITIN-PROTEIN LIGASE HUWE1"/>
    <property type="match status" value="1"/>
</dbReference>
<evidence type="ECO:0000313" key="10">
    <source>
        <dbReference type="EMBL" id="CAD8706734.1"/>
    </source>
</evidence>
<dbReference type="GO" id="GO:0005737">
    <property type="term" value="C:cytoplasm"/>
    <property type="evidence" value="ECO:0007669"/>
    <property type="project" value="TreeGrafter"/>
</dbReference>
<evidence type="ECO:0000259" key="9">
    <source>
        <dbReference type="PROSITE" id="PS50237"/>
    </source>
</evidence>
<dbReference type="SUPFAM" id="SSF56204">
    <property type="entry name" value="Hect, E3 ligase catalytic domain"/>
    <property type="match status" value="1"/>
</dbReference>
<dbReference type="CDD" id="cd00078">
    <property type="entry name" value="HECTc"/>
    <property type="match status" value="1"/>
</dbReference>
<dbReference type="GO" id="GO:0061630">
    <property type="term" value="F:ubiquitin protein ligase activity"/>
    <property type="evidence" value="ECO:0007669"/>
    <property type="project" value="UniProtKB-EC"/>
</dbReference>
<protein>
    <recommendedName>
        <fullName evidence="3">HECT-type E3 ubiquitin transferase</fullName>
        <ecNumber evidence="3">2.3.2.26</ecNumber>
    </recommendedName>
</protein>
<dbReference type="FunFam" id="3.90.1750.10:FF:000003">
    <property type="entry name" value="E3 ubiquitin-protein ligase UPL1"/>
    <property type="match status" value="1"/>
</dbReference>
<comment type="pathway">
    <text evidence="2">Protein modification; protein ubiquitination.</text>
</comment>
<feature type="compositionally biased region" description="Gly residues" evidence="8">
    <location>
        <begin position="389"/>
        <end position="398"/>
    </location>
</feature>
<keyword evidence="5 7" id="KW-0833">Ubl conjugation pathway</keyword>
<organism evidence="10">
    <name type="scientific">Mantoniella antarctica</name>
    <dbReference type="NCBI Taxonomy" id="81844"/>
    <lineage>
        <taxon>Eukaryota</taxon>
        <taxon>Viridiplantae</taxon>
        <taxon>Chlorophyta</taxon>
        <taxon>Mamiellophyceae</taxon>
        <taxon>Mamiellales</taxon>
        <taxon>Mamiellaceae</taxon>
        <taxon>Mantoniella</taxon>
    </lineage>
</organism>
<evidence type="ECO:0000256" key="7">
    <source>
        <dbReference type="PROSITE-ProRule" id="PRU00104"/>
    </source>
</evidence>
<dbReference type="GO" id="GO:0000209">
    <property type="term" value="P:protein polyubiquitination"/>
    <property type="evidence" value="ECO:0007669"/>
    <property type="project" value="TreeGrafter"/>
</dbReference>
<dbReference type="Gene3D" id="3.30.2160.10">
    <property type="entry name" value="Hect, E3 ligase catalytic domain"/>
    <property type="match status" value="1"/>
</dbReference>
<feature type="compositionally biased region" description="Polar residues" evidence="8">
    <location>
        <begin position="1"/>
        <end position="12"/>
    </location>
</feature>
<dbReference type="Gene3D" id="3.90.1750.10">
    <property type="entry name" value="Hect, E3 ligase catalytic domains"/>
    <property type="match status" value="1"/>
</dbReference>